<protein>
    <recommendedName>
        <fullName evidence="3">Restriction endonuclease</fullName>
    </recommendedName>
</protein>
<evidence type="ECO:0000313" key="1">
    <source>
        <dbReference type="EMBL" id="TFE00668.1"/>
    </source>
</evidence>
<comment type="caution">
    <text evidence="1">The sequence shown here is derived from an EMBL/GenBank/DDBJ whole genome shotgun (WGS) entry which is preliminary data.</text>
</comment>
<proteinExistence type="predicted"/>
<reference evidence="1 2" key="1">
    <citation type="submission" date="2019-03" db="EMBL/GenBank/DDBJ databases">
        <authorList>
            <person name="Yang Y."/>
        </authorList>
    </citation>
    <scope>NUCLEOTIDE SEQUENCE [LARGE SCALE GENOMIC DNA]</scope>
    <source>
        <strain evidence="1 2">ASL-1</strain>
    </source>
</reference>
<dbReference type="Proteomes" id="UP000297776">
    <property type="component" value="Unassembled WGS sequence"/>
</dbReference>
<accession>A0A4Y8LDG4</accession>
<name>A0A4Y8LDG4_9BACL</name>
<keyword evidence="2" id="KW-1185">Reference proteome</keyword>
<sequence>MIEKYLVSNCLFILDEFNERYKALSRQELKDISNNEYSEADIVVRLGYPFKHMATFNMQGKSKASGNDIVVKEKDFNIEVKLLKNYKSKGGNSNSTGWNEIERDFDWLLNERKAGKKGKRAFVIGWFNVVDRFSQIVQLGKTRGAHPEIDYRRMNYFPFLNSTGERTKDIIYMYSEAFEETSVKSLHYGEDSVKCMFFGRKADVFHIAIYW</sequence>
<dbReference type="OrthoDB" id="2063435at2"/>
<organism evidence="1 2">
    <name type="scientific">Jeotgalibacillus salarius</name>
    <dbReference type="NCBI Taxonomy" id="546023"/>
    <lineage>
        <taxon>Bacteria</taxon>
        <taxon>Bacillati</taxon>
        <taxon>Bacillota</taxon>
        <taxon>Bacilli</taxon>
        <taxon>Bacillales</taxon>
        <taxon>Caryophanaceae</taxon>
        <taxon>Jeotgalibacillus</taxon>
    </lineage>
</organism>
<evidence type="ECO:0000313" key="2">
    <source>
        <dbReference type="Proteomes" id="UP000297776"/>
    </source>
</evidence>
<dbReference type="AlphaFoldDB" id="A0A4Y8LDG4"/>
<dbReference type="RefSeq" id="WP_134381987.1">
    <property type="nucleotide sequence ID" value="NZ_SORX01000006.1"/>
</dbReference>
<dbReference type="EMBL" id="SORX01000006">
    <property type="protein sequence ID" value="TFE00668.1"/>
    <property type="molecule type" value="Genomic_DNA"/>
</dbReference>
<evidence type="ECO:0008006" key="3">
    <source>
        <dbReference type="Google" id="ProtNLM"/>
    </source>
</evidence>
<gene>
    <name evidence="1" type="ORF">E2626_11895</name>
</gene>